<accession>A0A5C6XKG7</accession>
<evidence type="ECO:0000313" key="3">
    <source>
        <dbReference type="EMBL" id="TXD41265.1"/>
    </source>
</evidence>
<dbReference type="RefSeq" id="WP_146973233.1">
    <property type="nucleotide sequence ID" value="NZ_VOSL01000020.1"/>
</dbReference>
<dbReference type="AlphaFoldDB" id="A0A5C6XKG7"/>
<dbReference type="Proteomes" id="UP000321046">
    <property type="component" value="Unassembled WGS sequence"/>
</dbReference>
<dbReference type="OrthoDB" id="9827298at2"/>
<feature type="signal peptide" evidence="2">
    <location>
        <begin position="1"/>
        <end position="26"/>
    </location>
</feature>
<evidence type="ECO:0000256" key="1">
    <source>
        <dbReference type="SAM" id="MobiDB-lite"/>
    </source>
</evidence>
<reference evidence="3 4" key="1">
    <citation type="submission" date="2019-08" db="EMBL/GenBank/DDBJ databases">
        <title>Bradymonadales sp. TMQ2.</title>
        <authorList>
            <person name="Liang Q."/>
        </authorList>
    </citation>
    <scope>NUCLEOTIDE SEQUENCE [LARGE SCALE GENOMIC DNA]</scope>
    <source>
        <strain evidence="3 4">TMQ2</strain>
    </source>
</reference>
<evidence type="ECO:0000313" key="4">
    <source>
        <dbReference type="Proteomes" id="UP000321046"/>
    </source>
</evidence>
<organism evidence="3 4">
    <name type="scientific">Lujinxingia vulgaris</name>
    <dbReference type="NCBI Taxonomy" id="2600176"/>
    <lineage>
        <taxon>Bacteria</taxon>
        <taxon>Deltaproteobacteria</taxon>
        <taxon>Bradymonadales</taxon>
        <taxon>Lujinxingiaceae</taxon>
        <taxon>Lujinxingia</taxon>
    </lineage>
</organism>
<dbReference type="PROSITE" id="PS51257">
    <property type="entry name" value="PROKAR_LIPOPROTEIN"/>
    <property type="match status" value="1"/>
</dbReference>
<comment type="caution">
    <text evidence="3">The sequence shown here is derived from an EMBL/GenBank/DDBJ whole genome shotgun (WGS) entry which is preliminary data.</text>
</comment>
<gene>
    <name evidence="3" type="ORF">FRC96_04575</name>
</gene>
<feature type="region of interest" description="Disordered" evidence="1">
    <location>
        <begin position="23"/>
        <end position="43"/>
    </location>
</feature>
<name>A0A5C6XKG7_9DELT</name>
<sequence length="201" mass="22286">MAPWKQRTLVALTTCLLTACSTSRQASDEGAPGEPRPFALDTSEWPEERRALEADFHAWLSEYAPLDAALRQGVSNFHSVIQRRSTGQTALDTRLRNYLKGSSDPELNAWGSMRLAQTYLNFACEVEDITAPPGLTAEQDRAFRDSIDAMAADLFTKTIATLNAVTEQGVDAWSDKAEYLRLHLEPPTSASCETTSAYWRP</sequence>
<evidence type="ECO:0000256" key="2">
    <source>
        <dbReference type="SAM" id="SignalP"/>
    </source>
</evidence>
<feature type="chain" id="PRO_5022910184" evidence="2">
    <location>
        <begin position="27"/>
        <end position="201"/>
    </location>
</feature>
<keyword evidence="2" id="KW-0732">Signal</keyword>
<protein>
    <submittedName>
        <fullName evidence="3">Uncharacterized protein</fullName>
    </submittedName>
</protein>
<dbReference type="EMBL" id="VOSL01000020">
    <property type="protein sequence ID" value="TXD41265.1"/>
    <property type="molecule type" value="Genomic_DNA"/>
</dbReference>
<proteinExistence type="predicted"/>